<evidence type="ECO:0000313" key="2">
    <source>
        <dbReference type="EMBL" id="GKX49015.1"/>
    </source>
</evidence>
<protein>
    <submittedName>
        <fullName evidence="3">Uncharacterized protein</fullName>
    </submittedName>
</protein>
<dbReference type="AlphaFoldDB" id="A0AAI9L5J1"/>
<keyword evidence="1" id="KW-0732">Signal</keyword>
<comment type="caution">
    <text evidence="3">The sequence shown here is derived from an EMBL/GenBank/DDBJ whole genome shotgun (WGS) entry which is preliminary data.</text>
</comment>
<name>A0AAI9L5J1_PECCC</name>
<evidence type="ECO:0000313" key="4">
    <source>
        <dbReference type="Proteomes" id="UP001058167"/>
    </source>
</evidence>
<proteinExistence type="predicted"/>
<dbReference type="Proteomes" id="UP001058167">
    <property type="component" value="Unassembled WGS sequence"/>
</dbReference>
<dbReference type="RefSeq" id="WP_072037086.1">
    <property type="nucleotide sequence ID" value="NZ_BRLF01000012.1"/>
</dbReference>
<keyword evidence="4" id="KW-1185">Reference proteome</keyword>
<evidence type="ECO:0000313" key="5">
    <source>
        <dbReference type="Proteomes" id="UP001165145"/>
    </source>
</evidence>
<gene>
    <name evidence="3" type="ORF">Pcaca03_40210</name>
    <name evidence="2" type="ORF">SOASR016_37670</name>
</gene>
<reference evidence="3" key="2">
    <citation type="submission" date="2023-02" db="EMBL/GenBank/DDBJ databases">
        <title>Pectobacterium carotovorum subsp. carotovorum NBRC 12380.</title>
        <authorList>
            <person name="Ichikawa N."/>
            <person name="Sato H."/>
            <person name="Tonouchi N."/>
        </authorList>
    </citation>
    <scope>NUCLEOTIDE SEQUENCE</scope>
    <source>
        <strain evidence="3">NBRC 12380</strain>
    </source>
</reference>
<feature type="chain" id="PRO_5042514734" evidence="1">
    <location>
        <begin position="26"/>
        <end position="120"/>
    </location>
</feature>
<reference evidence="2" key="1">
    <citation type="submission" date="2022-06" db="EMBL/GenBank/DDBJ databases">
        <title>Draft genome sequences of Pectobacterium carotovorum subsp. carotovorum str. NBRC12380.</title>
        <authorList>
            <person name="Wakabayashi Y."/>
            <person name="Kojima K."/>
        </authorList>
    </citation>
    <scope>NUCLEOTIDE SEQUENCE</scope>
    <source>
        <strain evidence="2">NBRC 12380</strain>
    </source>
</reference>
<feature type="signal peptide" evidence="1">
    <location>
        <begin position="1"/>
        <end position="25"/>
    </location>
</feature>
<dbReference type="EMBL" id="BRLF01000012">
    <property type="protein sequence ID" value="GKX49015.1"/>
    <property type="molecule type" value="Genomic_DNA"/>
</dbReference>
<dbReference type="EMBL" id="BSRL01000012">
    <property type="protein sequence ID" value="GLV71577.1"/>
    <property type="molecule type" value="Genomic_DNA"/>
</dbReference>
<sequence>MNASKVVRSLLVSSVFIFTSTVAHAGYLDFSSNWNAVSTVDMSKRSAENVVKQCSTVSAYANMPGTTTGAMVVAGPHTTATDKNMHLTVRLYKNNKHEKSCHVYINTKQQYTSCNCEYTS</sequence>
<dbReference type="GeneID" id="61350088"/>
<accession>A0AAI9L5J1</accession>
<evidence type="ECO:0000313" key="3">
    <source>
        <dbReference type="EMBL" id="GLV71577.1"/>
    </source>
</evidence>
<evidence type="ECO:0000256" key="1">
    <source>
        <dbReference type="SAM" id="SignalP"/>
    </source>
</evidence>
<dbReference type="Proteomes" id="UP001165145">
    <property type="component" value="Unassembled WGS sequence"/>
</dbReference>
<organism evidence="3 5">
    <name type="scientific">Pectobacterium carotovorum subsp. carotovorum</name>
    <name type="common">Erwinia carotovora subsp. carotovora</name>
    <dbReference type="NCBI Taxonomy" id="555"/>
    <lineage>
        <taxon>Bacteria</taxon>
        <taxon>Pseudomonadati</taxon>
        <taxon>Pseudomonadota</taxon>
        <taxon>Gammaproteobacteria</taxon>
        <taxon>Enterobacterales</taxon>
        <taxon>Pectobacteriaceae</taxon>
        <taxon>Pectobacterium</taxon>
    </lineage>
</organism>